<dbReference type="RefSeq" id="WP_134216209.1">
    <property type="nucleotide sequence ID" value="NZ_QFFZ01000107.1"/>
</dbReference>
<dbReference type="EMBL" id="QFFZ01000107">
    <property type="protein sequence ID" value="TEB06347.1"/>
    <property type="molecule type" value="Genomic_DNA"/>
</dbReference>
<evidence type="ECO:0000313" key="1">
    <source>
        <dbReference type="EMBL" id="TEB06347.1"/>
    </source>
</evidence>
<name>A0A4Y7RDD6_9FIRM</name>
<comment type="caution">
    <text evidence="1">The sequence shown here is derived from an EMBL/GenBank/DDBJ whole genome shotgun (WGS) entry which is preliminary data.</text>
</comment>
<dbReference type="AlphaFoldDB" id="A0A4Y7RDD6"/>
<organism evidence="1 2">
    <name type="scientific">Pelotomaculum propionicicum</name>
    <dbReference type="NCBI Taxonomy" id="258475"/>
    <lineage>
        <taxon>Bacteria</taxon>
        <taxon>Bacillati</taxon>
        <taxon>Bacillota</taxon>
        <taxon>Clostridia</taxon>
        <taxon>Eubacteriales</taxon>
        <taxon>Desulfotomaculaceae</taxon>
        <taxon>Pelotomaculum</taxon>
    </lineage>
</organism>
<proteinExistence type="predicted"/>
<gene>
    <name evidence="1" type="ORF">Pmgp_03777</name>
</gene>
<sequence>MPNKRPVHLIENSRFDPALFQDRSLQVLAREDEEHFSDILSNLINGSGKERDVLKFRLPKGGAVYTDLQITEERLKLLLTLYSRVYLPIRQDGKAFLNSPVVQTISTDTLLSLSRMGRIIPVFHAPLHQYDVKTVLSFMEDPNIKVILPRQLDGLTVLTLAKQFPFWKKFREDPQTAAEVHHIIQNVAQDLKKLGPVGELQGYVLTETFNMHLTVAEMGEQWFLDKGHIAAGNLTAGGTINSLINYSRIISSRSADQKAILDTVNIEAHVYSMNMAMARAFGAVYDATHVLNHMVLDLVARLQTGTKTDLLTPSINEMEAILKGCSIVCPEQVSLTDYLEVIHSSEAERLRGIITDVITDAQGSPEKLIEEIERFNQEVVKWRKSKVQWVSNTIDFLGIGLDCALFPTGVSVPGVTSLLGLILKPLLGKLDKTSLGKLEDRIFAAIGGVSPAAVRISKIRKKIGSKF</sequence>
<evidence type="ECO:0000313" key="2">
    <source>
        <dbReference type="Proteomes" id="UP000297597"/>
    </source>
</evidence>
<dbReference type="OrthoDB" id="3035537at2"/>
<keyword evidence="2" id="KW-1185">Reference proteome</keyword>
<dbReference type="Proteomes" id="UP000297597">
    <property type="component" value="Unassembled WGS sequence"/>
</dbReference>
<protein>
    <submittedName>
        <fullName evidence="1">Uncharacterized protein</fullName>
    </submittedName>
</protein>
<reference evidence="1 2" key="1">
    <citation type="journal article" date="2018" name="Environ. Microbiol.">
        <title>Novel energy conservation strategies and behaviour of Pelotomaculum schinkii driving syntrophic propionate catabolism.</title>
        <authorList>
            <person name="Hidalgo-Ahumada C.A.P."/>
            <person name="Nobu M.K."/>
            <person name="Narihiro T."/>
            <person name="Tamaki H."/>
            <person name="Liu W.T."/>
            <person name="Kamagata Y."/>
            <person name="Stams A.J.M."/>
            <person name="Imachi H."/>
            <person name="Sousa D.Z."/>
        </authorList>
    </citation>
    <scope>NUCLEOTIDE SEQUENCE [LARGE SCALE GENOMIC DNA]</scope>
    <source>
        <strain evidence="1 2">MGP</strain>
    </source>
</reference>
<accession>A0A4Y7RDD6</accession>